<dbReference type="PANTHER" id="PTHR43798:SF33">
    <property type="entry name" value="HYDROLASE, PUTATIVE (AFU_ORTHOLOGUE AFUA_2G14860)-RELATED"/>
    <property type="match status" value="1"/>
</dbReference>
<dbReference type="PANTHER" id="PTHR43798">
    <property type="entry name" value="MONOACYLGLYCEROL LIPASE"/>
    <property type="match status" value="1"/>
</dbReference>
<dbReference type="Gene3D" id="3.40.50.1820">
    <property type="entry name" value="alpha/beta hydrolase"/>
    <property type="match status" value="1"/>
</dbReference>
<dbReference type="SUPFAM" id="SSF53474">
    <property type="entry name" value="alpha/beta-Hydrolases"/>
    <property type="match status" value="1"/>
</dbReference>
<keyword evidence="1" id="KW-0732">Signal</keyword>
<dbReference type="PRINTS" id="PR00412">
    <property type="entry name" value="EPOXHYDRLASE"/>
</dbReference>
<name>A0A495PZG4_9FLAO</name>
<feature type="signal peptide" evidence="1">
    <location>
        <begin position="1"/>
        <end position="19"/>
    </location>
</feature>
<dbReference type="GO" id="GO:0003824">
    <property type="term" value="F:catalytic activity"/>
    <property type="evidence" value="ECO:0007669"/>
    <property type="project" value="InterPro"/>
</dbReference>
<sequence length="310" mass="35271">MIKKMLFSLLFLFSLSIPAQTTISETLNYDTAVKKIQINSEEIAYREEGSGDKVLLFIHGLSSNMEAWSKNIAKLKENYTSIAIDLPGYGKSSKNSNHYSMADYACFINEFIQQKELKNVSLVGHSMGGQVSLHTVLKHPENFEKLILIAPAGIEIFTPQEAGILKSSYTAEMVQNATEEQIRNNFKMNFYEFPANAEFMVRDRIAMKDASDFKEHSIIIVNNIAAMLDEPVLQDLNKIKMPVLMIFGNEDALIPNRYFHPTQDLLFLSKTAKEQLPQLEVKIIEKAGHFVNFEKAAEVNREIEDFMKQE</sequence>
<dbReference type="EMBL" id="RBLG01000001">
    <property type="protein sequence ID" value="RKS55912.1"/>
    <property type="molecule type" value="Genomic_DNA"/>
</dbReference>
<feature type="domain" description="AB hydrolase-1" evidence="2">
    <location>
        <begin position="54"/>
        <end position="296"/>
    </location>
</feature>
<protein>
    <submittedName>
        <fullName evidence="3">Pimeloyl-ACP methyl ester carboxylesterase</fullName>
    </submittedName>
</protein>
<dbReference type="Proteomes" id="UP000276282">
    <property type="component" value="Unassembled WGS sequence"/>
</dbReference>
<dbReference type="GO" id="GO:0016020">
    <property type="term" value="C:membrane"/>
    <property type="evidence" value="ECO:0007669"/>
    <property type="project" value="TreeGrafter"/>
</dbReference>
<dbReference type="PRINTS" id="PR00111">
    <property type="entry name" value="ABHYDROLASE"/>
</dbReference>
<reference evidence="3 4" key="1">
    <citation type="submission" date="2018-10" db="EMBL/GenBank/DDBJ databases">
        <title>Genomic Encyclopedia of Archaeal and Bacterial Type Strains, Phase II (KMG-II): from individual species to whole genera.</title>
        <authorList>
            <person name="Goeker M."/>
        </authorList>
    </citation>
    <scope>NUCLEOTIDE SEQUENCE [LARGE SCALE GENOMIC DNA]</scope>
    <source>
        <strain evidence="3 4">DSM 19839</strain>
    </source>
</reference>
<dbReference type="InterPro" id="IPR000639">
    <property type="entry name" value="Epox_hydrolase-like"/>
</dbReference>
<evidence type="ECO:0000313" key="3">
    <source>
        <dbReference type="EMBL" id="RKS55912.1"/>
    </source>
</evidence>
<evidence type="ECO:0000259" key="2">
    <source>
        <dbReference type="Pfam" id="PF00561"/>
    </source>
</evidence>
<dbReference type="InterPro" id="IPR000073">
    <property type="entry name" value="AB_hydrolase_1"/>
</dbReference>
<dbReference type="OrthoDB" id="9799612at2"/>
<evidence type="ECO:0000313" key="4">
    <source>
        <dbReference type="Proteomes" id="UP000276282"/>
    </source>
</evidence>
<dbReference type="Pfam" id="PF00561">
    <property type="entry name" value="Abhydrolase_1"/>
    <property type="match status" value="1"/>
</dbReference>
<evidence type="ECO:0000256" key="1">
    <source>
        <dbReference type="SAM" id="SignalP"/>
    </source>
</evidence>
<dbReference type="InterPro" id="IPR029058">
    <property type="entry name" value="AB_hydrolase_fold"/>
</dbReference>
<comment type="caution">
    <text evidence="3">The sequence shown here is derived from an EMBL/GenBank/DDBJ whole genome shotgun (WGS) entry which is preliminary data.</text>
</comment>
<proteinExistence type="predicted"/>
<dbReference type="AlphaFoldDB" id="A0A495PZG4"/>
<accession>A0A495PZG4</accession>
<gene>
    <name evidence="3" type="ORF">BC962_0886</name>
</gene>
<feature type="chain" id="PRO_5019813967" evidence="1">
    <location>
        <begin position="20"/>
        <end position="310"/>
    </location>
</feature>
<dbReference type="RefSeq" id="WP_121344659.1">
    <property type="nucleotide sequence ID" value="NZ_RBLG01000001.1"/>
</dbReference>
<dbReference type="InterPro" id="IPR050266">
    <property type="entry name" value="AB_hydrolase_sf"/>
</dbReference>
<keyword evidence="4" id="KW-1185">Reference proteome</keyword>
<organism evidence="3 4">
    <name type="scientific">Gillisia mitskevichiae</name>
    <dbReference type="NCBI Taxonomy" id="270921"/>
    <lineage>
        <taxon>Bacteria</taxon>
        <taxon>Pseudomonadati</taxon>
        <taxon>Bacteroidota</taxon>
        <taxon>Flavobacteriia</taxon>
        <taxon>Flavobacteriales</taxon>
        <taxon>Flavobacteriaceae</taxon>
        <taxon>Gillisia</taxon>
    </lineage>
</organism>